<evidence type="ECO:0000256" key="1">
    <source>
        <dbReference type="SAM" id="MobiDB-lite"/>
    </source>
</evidence>
<dbReference type="GO" id="GO:0005886">
    <property type="term" value="C:plasma membrane"/>
    <property type="evidence" value="ECO:0007669"/>
    <property type="project" value="TreeGrafter"/>
</dbReference>
<evidence type="ECO:0000313" key="4">
    <source>
        <dbReference type="Proteomes" id="UP000229523"/>
    </source>
</evidence>
<feature type="transmembrane region" description="Helical" evidence="2">
    <location>
        <begin position="35"/>
        <end position="62"/>
    </location>
</feature>
<evidence type="ECO:0000313" key="3">
    <source>
        <dbReference type="EMBL" id="RAI80614.1"/>
    </source>
</evidence>
<dbReference type="InterPro" id="IPR008523">
    <property type="entry name" value="DUF805"/>
</dbReference>
<feature type="compositionally biased region" description="Polar residues" evidence="1">
    <location>
        <begin position="193"/>
        <end position="202"/>
    </location>
</feature>
<gene>
    <name evidence="3" type="ORF">BFS35_009245</name>
</gene>
<dbReference type="AlphaFoldDB" id="A0A395G9D2"/>
<dbReference type="Proteomes" id="UP000229523">
    <property type="component" value="Unassembled WGS sequence"/>
</dbReference>
<protein>
    <submittedName>
        <fullName evidence="3">DUF805 domain-containing protein</fullName>
    </submittedName>
</protein>
<dbReference type="EMBL" id="MJBI02000003">
    <property type="protein sequence ID" value="RAI80614.1"/>
    <property type="molecule type" value="Genomic_DNA"/>
</dbReference>
<feature type="transmembrane region" description="Helical" evidence="2">
    <location>
        <begin position="144"/>
        <end position="168"/>
    </location>
</feature>
<dbReference type="PANTHER" id="PTHR34980:SF2">
    <property type="entry name" value="INNER MEMBRANE PROTEIN YHAH-RELATED"/>
    <property type="match status" value="1"/>
</dbReference>
<comment type="caution">
    <text evidence="3">The sequence shown here is derived from an EMBL/GenBank/DDBJ whole genome shotgun (WGS) entry which is preliminary data.</text>
</comment>
<sequence>MYEQPMSFWKATALFWSNYFNFSGRSRRKEYWVPFFTQLVLYFFFFIAFVVFTIIIGTAAVAAAPDDAYTSLGILSVFGFMGLMFFLLICLVLIIPNLSLLVRRLHDTGRSGKWALLFYLVPMILSWISMIINNFGNQQDPSVLSFVFQLFAFVVNLVLAIWCIVWCAQDSEPGTNKWGPNPKAIGQDRYYNPYQQNDPYRR</sequence>
<feature type="transmembrane region" description="Helical" evidence="2">
    <location>
        <begin position="114"/>
        <end position="132"/>
    </location>
</feature>
<dbReference type="RefSeq" id="WP_099581262.1">
    <property type="nucleotide sequence ID" value="NZ_MJBI02000003.1"/>
</dbReference>
<evidence type="ECO:0000256" key="2">
    <source>
        <dbReference type="SAM" id="Phobius"/>
    </source>
</evidence>
<feature type="transmembrane region" description="Helical" evidence="2">
    <location>
        <begin position="74"/>
        <end position="102"/>
    </location>
</feature>
<name>A0A395G9D2_9STAP</name>
<dbReference type="Pfam" id="PF05656">
    <property type="entry name" value="DUF805"/>
    <property type="match status" value="1"/>
</dbReference>
<reference evidence="3 4" key="1">
    <citation type="journal article" date="2018" name="Front. Microbiol.">
        <title>Description and Comparative Genomics of Macrococcus caseolyticus subsp. hominis subsp. nov., Macrococcus goetzii sp. nov., Macrococcus epidermidis sp. nov., and Macrococcus bohemicus sp. nov., Novel Macrococci From Human Clinical Material With Virulence Potential and Suspected Uptake of Foreign DNA by Natural Transformation.</title>
        <authorList>
            <person name="Maslanova I."/>
            <person name="Wertheimer Z."/>
            <person name="Sedlacek I."/>
            <person name="Svec P."/>
            <person name="Indrakova A."/>
            <person name="Kovarovic V."/>
            <person name="Schumann P."/>
            <person name="Sproer C."/>
            <person name="Kralova S."/>
            <person name="Sedo O."/>
            <person name="Kristofova L."/>
            <person name="Vrbovska V."/>
            <person name="Fuzik T."/>
            <person name="Petras P."/>
            <person name="Zdrahal Z."/>
            <person name="Ruzickova V."/>
            <person name="Doskar J."/>
            <person name="Pantucek R."/>
        </authorList>
    </citation>
    <scope>NUCLEOTIDE SEQUENCE [LARGE SCALE GENOMIC DNA]</scope>
    <source>
        <strain evidence="3 4">CCM 4927</strain>
    </source>
</reference>
<keyword evidence="2" id="KW-1133">Transmembrane helix</keyword>
<proteinExistence type="predicted"/>
<organism evidence="3 4">
    <name type="scientific">Macrococcoides goetzii</name>
    <dbReference type="NCBI Taxonomy" id="1891097"/>
    <lineage>
        <taxon>Bacteria</taxon>
        <taxon>Bacillati</taxon>
        <taxon>Bacillota</taxon>
        <taxon>Bacilli</taxon>
        <taxon>Bacillales</taxon>
        <taxon>Staphylococcaceae</taxon>
        <taxon>Macrococcoides</taxon>
    </lineage>
</organism>
<accession>A0A395G9D2</accession>
<feature type="region of interest" description="Disordered" evidence="1">
    <location>
        <begin position="178"/>
        <end position="202"/>
    </location>
</feature>
<keyword evidence="2" id="KW-0472">Membrane</keyword>
<dbReference type="PANTHER" id="PTHR34980">
    <property type="entry name" value="INNER MEMBRANE PROTEIN-RELATED-RELATED"/>
    <property type="match status" value="1"/>
</dbReference>
<keyword evidence="2" id="KW-0812">Transmembrane</keyword>
<keyword evidence="4" id="KW-1185">Reference proteome</keyword>